<reference evidence="1 2" key="1">
    <citation type="submission" date="2014-02" db="EMBL/GenBank/DDBJ databases">
        <title>The small core and large imbalanced accessory genome model reveals a collaborative survival strategy of Sorangium cellulosum strains in nature.</title>
        <authorList>
            <person name="Han K."/>
            <person name="Peng R."/>
            <person name="Blom J."/>
            <person name="Li Y.-Z."/>
        </authorList>
    </citation>
    <scope>NUCLEOTIDE SEQUENCE [LARGE SCALE GENOMIC DNA]</scope>
    <source>
        <strain evidence="1 2">So0157-18</strain>
    </source>
</reference>
<accession>A0A150PRF0</accession>
<proteinExistence type="predicted"/>
<protein>
    <recommendedName>
        <fullName evidence="3">STAS/SEC14 domain-containing protein</fullName>
    </recommendedName>
</protein>
<evidence type="ECO:0008006" key="3">
    <source>
        <dbReference type="Google" id="ProtNLM"/>
    </source>
</evidence>
<comment type="caution">
    <text evidence="1">The sequence shown here is derived from an EMBL/GenBank/DDBJ whole genome shotgun (WGS) entry which is preliminary data.</text>
</comment>
<evidence type="ECO:0000313" key="1">
    <source>
        <dbReference type="EMBL" id="KYF58233.1"/>
    </source>
</evidence>
<dbReference type="InterPro" id="IPR021866">
    <property type="entry name" value="SpoIIAA-like"/>
</dbReference>
<name>A0A150PRF0_SORCE</name>
<dbReference type="Proteomes" id="UP000075604">
    <property type="component" value="Unassembled WGS sequence"/>
</dbReference>
<dbReference type="AlphaFoldDB" id="A0A150PRF0"/>
<sequence>MLPAMHEPDPRRGVLELREEPNGILYVSPEGELSEEMARSIAAASRRIKESGREVLALADVSRIKAVPHDVRKLMASGALGARHDAVAVVGASFALRVLAMLTARSMNLLTSRSYPIEFFATEAEACAWLLAQRERRRARQPPAA</sequence>
<gene>
    <name evidence="1" type="ORF">BE04_14890</name>
</gene>
<evidence type="ECO:0000313" key="2">
    <source>
        <dbReference type="Proteomes" id="UP000075604"/>
    </source>
</evidence>
<organism evidence="1 2">
    <name type="scientific">Sorangium cellulosum</name>
    <name type="common">Polyangium cellulosum</name>
    <dbReference type="NCBI Taxonomy" id="56"/>
    <lineage>
        <taxon>Bacteria</taxon>
        <taxon>Pseudomonadati</taxon>
        <taxon>Myxococcota</taxon>
        <taxon>Polyangia</taxon>
        <taxon>Polyangiales</taxon>
        <taxon>Polyangiaceae</taxon>
        <taxon>Sorangium</taxon>
    </lineage>
</organism>
<dbReference type="Pfam" id="PF11964">
    <property type="entry name" value="SpoIIAA-like"/>
    <property type="match status" value="1"/>
</dbReference>
<dbReference type="EMBL" id="JELX01001649">
    <property type="protein sequence ID" value="KYF58233.1"/>
    <property type="molecule type" value="Genomic_DNA"/>
</dbReference>